<dbReference type="GO" id="GO:0019843">
    <property type="term" value="F:rRNA binding"/>
    <property type="evidence" value="ECO:0007669"/>
    <property type="project" value="TreeGrafter"/>
</dbReference>
<proteinExistence type="predicted"/>
<evidence type="ECO:0000313" key="1">
    <source>
        <dbReference type="EMBL" id="WMV45330.1"/>
    </source>
</evidence>
<dbReference type="PANTHER" id="PTHR12661">
    <property type="entry name" value="PETER PAN-RELATED"/>
    <property type="match status" value="1"/>
</dbReference>
<name>A0AAF0UGH5_SOLVR</name>
<organism evidence="1 2">
    <name type="scientific">Solanum verrucosum</name>
    <dbReference type="NCBI Taxonomy" id="315347"/>
    <lineage>
        <taxon>Eukaryota</taxon>
        <taxon>Viridiplantae</taxon>
        <taxon>Streptophyta</taxon>
        <taxon>Embryophyta</taxon>
        <taxon>Tracheophyta</taxon>
        <taxon>Spermatophyta</taxon>
        <taxon>Magnoliopsida</taxon>
        <taxon>eudicotyledons</taxon>
        <taxon>Gunneridae</taxon>
        <taxon>Pentapetalae</taxon>
        <taxon>asterids</taxon>
        <taxon>lamiids</taxon>
        <taxon>Solanales</taxon>
        <taxon>Solanaceae</taxon>
        <taxon>Solanoideae</taxon>
        <taxon>Solaneae</taxon>
        <taxon>Solanum</taxon>
    </lineage>
</organism>
<evidence type="ECO:0008006" key="3">
    <source>
        <dbReference type="Google" id="ProtNLM"/>
    </source>
</evidence>
<keyword evidence="2" id="KW-1185">Reference proteome</keyword>
<reference evidence="1" key="1">
    <citation type="submission" date="2023-08" db="EMBL/GenBank/DDBJ databases">
        <title>A de novo genome assembly of Solanum verrucosum Schlechtendal, a Mexican diploid species geographically isolated from the other diploid A-genome species in potato relatives.</title>
        <authorList>
            <person name="Hosaka K."/>
        </authorList>
    </citation>
    <scope>NUCLEOTIDE SEQUENCE</scope>
    <source>
        <tissue evidence="1">Young leaves</tissue>
    </source>
</reference>
<accession>A0AAF0UGH5</accession>
<sequence length="100" mass="11297">MSRDVGMLLDSCPDATARIQIVLSGFGTREEHLKLTTFIFQNIFPAIDINTVKFSSCQRIVLLNYDKETELIDGTTLSDYSQWVFLTESGNLCKTIKCLI</sequence>
<evidence type="ECO:0000313" key="2">
    <source>
        <dbReference type="Proteomes" id="UP001234989"/>
    </source>
</evidence>
<dbReference type="InterPro" id="IPR045112">
    <property type="entry name" value="PPAN-like"/>
</dbReference>
<dbReference type="PANTHER" id="PTHR12661:SF5">
    <property type="entry name" value="SUPPRESSOR OF SWI4 1 HOMOLOG"/>
    <property type="match status" value="1"/>
</dbReference>
<gene>
    <name evidence="1" type="ORF">MTR67_038715</name>
</gene>
<dbReference type="AlphaFoldDB" id="A0AAF0UGH5"/>
<dbReference type="Proteomes" id="UP001234989">
    <property type="component" value="Chromosome 9"/>
</dbReference>
<dbReference type="GO" id="GO:0000027">
    <property type="term" value="P:ribosomal large subunit assembly"/>
    <property type="evidence" value="ECO:0007669"/>
    <property type="project" value="TreeGrafter"/>
</dbReference>
<dbReference type="EMBL" id="CP133620">
    <property type="protein sequence ID" value="WMV45330.1"/>
    <property type="molecule type" value="Genomic_DNA"/>
</dbReference>
<protein>
    <recommendedName>
        <fullName evidence="3">Brix domain-containing protein</fullName>
    </recommendedName>
</protein>
<dbReference type="GO" id="GO:0030687">
    <property type="term" value="C:preribosome, large subunit precursor"/>
    <property type="evidence" value="ECO:0007669"/>
    <property type="project" value="TreeGrafter"/>
</dbReference>